<dbReference type="GO" id="GO:0005524">
    <property type="term" value="F:ATP binding"/>
    <property type="evidence" value="ECO:0007669"/>
    <property type="project" value="UniProtKB-UniRule"/>
</dbReference>
<evidence type="ECO:0000256" key="1">
    <source>
        <dbReference type="ARBA" id="ARBA00022741"/>
    </source>
</evidence>
<evidence type="ECO:0000259" key="12">
    <source>
        <dbReference type="PROSITE" id="PS51217"/>
    </source>
</evidence>
<reference evidence="13 14" key="1">
    <citation type="submission" date="2018-06" db="EMBL/GenBank/DDBJ databases">
        <authorList>
            <consortium name="Pathogen Informatics"/>
            <person name="Doyle S."/>
        </authorList>
    </citation>
    <scope>NUCLEOTIDE SEQUENCE [LARGE SCALE GENOMIC DNA]</scope>
    <source>
        <strain evidence="13 14">NCTC10661</strain>
    </source>
</reference>
<dbReference type="InterPro" id="IPR014016">
    <property type="entry name" value="UvrD-like_ATP-bd"/>
</dbReference>
<dbReference type="Gene3D" id="3.40.50.300">
    <property type="entry name" value="P-loop containing nucleotide triphosphate hydrolases"/>
    <property type="match status" value="3"/>
</dbReference>
<evidence type="ECO:0000256" key="4">
    <source>
        <dbReference type="ARBA" id="ARBA00022840"/>
    </source>
</evidence>
<feature type="domain" description="UvrD-like helicase C-terminal" evidence="12">
    <location>
        <begin position="305"/>
        <end position="560"/>
    </location>
</feature>
<feature type="domain" description="UvrD-like helicase ATP-binding" evidence="11">
    <location>
        <begin position="18"/>
        <end position="305"/>
    </location>
</feature>
<dbReference type="EMBL" id="UARD01000014">
    <property type="protein sequence ID" value="SPV19712.1"/>
    <property type="molecule type" value="Genomic_DNA"/>
</dbReference>
<evidence type="ECO:0000259" key="11">
    <source>
        <dbReference type="PROSITE" id="PS51198"/>
    </source>
</evidence>
<proteinExistence type="predicted"/>
<dbReference type="Proteomes" id="UP000250416">
    <property type="component" value="Unassembled WGS sequence"/>
</dbReference>
<name>A0AAE8NF83_BURCE</name>
<dbReference type="GO" id="GO:0003677">
    <property type="term" value="F:DNA binding"/>
    <property type="evidence" value="ECO:0007669"/>
    <property type="project" value="InterPro"/>
</dbReference>
<dbReference type="PANTHER" id="PTHR11070:SF2">
    <property type="entry name" value="ATP-DEPENDENT DNA HELICASE SRS2"/>
    <property type="match status" value="1"/>
</dbReference>
<evidence type="ECO:0000256" key="9">
    <source>
        <dbReference type="ARBA" id="ARBA00048988"/>
    </source>
</evidence>
<evidence type="ECO:0000313" key="13">
    <source>
        <dbReference type="EMBL" id="SPV19712.1"/>
    </source>
</evidence>
<dbReference type="PROSITE" id="PS51217">
    <property type="entry name" value="UVRD_HELICASE_CTER"/>
    <property type="match status" value="1"/>
</dbReference>
<comment type="caution">
    <text evidence="13">The sequence shown here is derived from an EMBL/GenBank/DDBJ whole genome shotgun (WGS) entry which is preliminary data.</text>
</comment>
<dbReference type="RefSeq" id="WP_111998126.1">
    <property type="nucleotide sequence ID" value="NZ_CADEUP010000007.1"/>
</dbReference>
<sequence>MPLPPRRVRPEDWQPVGVDGLEPNAMAVVRSAEHRSVLAGPGAGKTELLAQRAAFLLQTSASAAPRRILAISFKRDAARNLARRVRQRCHPEHASRFDSLTFDAFAKGLVDRFGQALPERWRPTPDYGILFPKRAHWADFLSRASGALTNPKSQAAIQALSVKDFERNHVLADRLPEAGWQTNSAGRWAGQRFWDEQLRGAARSYLSFPMLGRLAELLIRVNAAVRSALALTYSHVFMDEFQDTTQAQFDLVQSIFLGTPTVLTAVGDNKQQIMRFALAMNDPFSVFEHTFGAQRILLRSNYRSSPELVTIQHVLAQALDTAAIEPQSMAGSSIPDACCVVWDFSSAAAEAQYLAQFITSQMQTHSLGPSDFVLLVRQKAEDYAAVLEPVFRAAGIPLRNEAAYVGAQMLQELLTEPLSEMLVLILRFASATRAGKAWSEALHMLADLWGIQHSDERGRRRLAEDLDAFAHRFREAFPNPPTTNDNARSVIQDVITFLGRDALVAAHPPYAQGDWLEQVESSVIQHLLTSATQTPDWSAALDAYDGAYALPLMTLHKSKGLEYHTVIFIGLDDAAWWSYAQDTADATAGFFVAFTRAKQRVIFTYTSERGTRRGIAPLYSLLEQAGVQAIKIA</sequence>
<dbReference type="InterPro" id="IPR000212">
    <property type="entry name" value="DNA_helicase_UvrD/REP"/>
</dbReference>
<organism evidence="13 14">
    <name type="scientific">Burkholderia cepacia</name>
    <name type="common">Pseudomonas cepacia</name>
    <dbReference type="NCBI Taxonomy" id="292"/>
    <lineage>
        <taxon>Bacteria</taxon>
        <taxon>Pseudomonadati</taxon>
        <taxon>Pseudomonadota</taxon>
        <taxon>Betaproteobacteria</taxon>
        <taxon>Burkholderiales</taxon>
        <taxon>Burkholderiaceae</taxon>
        <taxon>Burkholderia</taxon>
        <taxon>Burkholderia cepacia complex</taxon>
    </lineage>
</organism>
<dbReference type="PROSITE" id="PS51198">
    <property type="entry name" value="UVRD_HELICASE_ATP_BIND"/>
    <property type="match status" value="1"/>
</dbReference>
<protein>
    <recommendedName>
        <fullName evidence="7">DNA 3'-5' helicase</fullName>
        <ecNumber evidence="7">5.6.2.4</ecNumber>
    </recommendedName>
    <alternativeName>
        <fullName evidence="8">DNA 3'-5' helicase II</fullName>
    </alternativeName>
</protein>
<evidence type="ECO:0000256" key="2">
    <source>
        <dbReference type="ARBA" id="ARBA00022801"/>
    </source>
</evidence>
<evidence type="ECO:0000256" key="10">
    <source>
        <dbReference type="PROSITE-ProRule" id="PRU00560"/>
    </source>
</evidence>
<dbReference type="Pfam" id="PF13361">
    <property type="entry name" value="UvrD_C"/>
    <property type="match status" value="1"/>
</dbReference>
<dbReference type="GO" id="GO:0000725">
    <property type="term" value="P:recombinational repair"/>
    <property type="evidence" value="ECO:0007669"/>
    <property type="project" value="TreeGrafter"/>
</dbReference>
<evidence type="ECO:0000256" key="5">
    <source>
        <dbReference type="ARBA" id="ARBA00023235"/>
    </source>
</evidence>
<evidence type="ECO:0000313" key="14">
    <source>
        <dbReference type="Proteomes" id="UP000250416"/>
    </source>
</evidence>
<dbReference type="GO" id="GO:0043138">
    <property type="term" value="F:3'-5' DNA helicase activity"/>
    <property type="evidence" value="ECO:0007669"/>
    <property type="project" value="UniProtKB-EC"/>
</dbReference>
<dbReference type="SUPFAM" id="SSF52540">
    <property type="entry name" value="P-loop containing nucleoside triphosphate hydrolases"/>
    <property type="match status" value="1"/>
</dbReference>
<dbReference type="EC" id="5.6.2.4" evidence="7"/>
<evidence type="ECO:0000256" key="8">
    <source>
        <dbReference type="ARBA" id="ARBA00034923"/>
    </source>
</evidence>
<evidence type="ECO:0000256" key="3">
    <source>
        <dbReference type="ARBA" id="ARBA00022806"/>
    </source>
</evidence>
<dbReference type="PANTHER" id="PTHR11070">
    <property type="entry name" value="UVRD / RECB / PCRA DNA HELICASE FAMILY MEMBER"/>
    <property type="match status" value="1"/>
</dbReference>
<comment type="catalytic activity">
    <reaction evidence="6">
        <text>Couples ATP hydrolysis with the unwinding of duplex DNA by translocating in the 3'-5' direction.</text>
        <dbReference type="EC" id="5.6.2.4"/>
    </reaction>
</comment>
<dbReference type="AlphaFoldDB" id="A0AAE8NF83"/>
<keyword evidence="3 10" id="KW-0347">Helicase</keyword>
<evidence type="ECO:0000256" key="7">
    <source>
        <dbReference type="ARBA" id="ARBA00034808"/>
    </source>
</evidence>
<keyword evidence="4 10" id="KW-0067">ATP-binding</keyword>
<evidence type="ECO:0000256" key="6">
    <source>
        <dbReference type="ARBA" id="ARBA00034617"/>
    </source>
</evidence>
<keyword evidence="2 10" id="KW-0378">Hydrolase</keyword>
<dbReference type="InterPro" id="IPR014017">
    <property type="entry name" value="DNA_helicase_UvrD-like_C"/>
</dbReference>
<gene>
    <name evidence="13" type="primary">pcrA</name>
    <name evidence="13" type="ORF">NCTC10661_03071</name>
</gene>
<keyword evidence="5" id="KW-0413">Isomerase</keyword>
<accession>A0AAE8NF83</accession>
<comment type="catalytic activity">
    <reaction evidence="9">
        <text>ATP + H2O = ADP + phosphate + H(+)</text>
        <dbReference type="Rhea" id="RHEA:13065"/>
        <dbReference type="ChEBI" id="CHEBI:15377"/>
        <dbReference type="ChEBI" id="CHEBI:15378"/>
        <dbReference type="ChEBI" id="CHEBI:30616"/>
        <dbReference type="ChEBI" id="CHEBI:43474"/>
        <dbReference type="ChEBI" id="CHEBI:456216"/>
        <dbReference type="EC" id="5.6.2.4"/>
    </reaction>
</comment>
<dbReference type="Pfam" id="PF00580">
    <property type="entry name" value="UvrD-helicase"/>
    <property type="match status" value="1"/>
</dbReference>
<feature type="binding site" evidence="10">
    <location>
        <begin position="39"/>
        <end position="46"/>
    </location>
    <ligand>
        <name>ATP</name>
        <dbReference type="ChEBI" id="CHEBI:30616"/>
    </ligand>
</feature>
<keyword evidence="1 10" id="KW-0547">Nucleotide-binding</keyword>
<dbReference type="InterPro" id="IPR027417">
    <property type="entry name" value="P-loop_NTPase"/>
</dbReference>
<dbReference type="GO" id="GO:0016787">
    <property type="term" value="F:hydrolase activity"/>
    <property type="evidence" value="ECO:0007669"/>
    <property type="project" value="UniProtKB-UniRule"/>
</dbReference>